<evidence type="ECO:0000256" key="1">
    <source>
        <dbReference type="ARBA" id="ARBA00023002"/>
    </source>
</evidence>
<dbReference type="AlphaFoldDB" id="A0AA40BE13"/>
<feature type="domain" description="TauD/TfdA-like" evidence="4">
    <location>
        <begin position="294"/>
        <end position="361"/>
    </location>
</feature>
<comment type="similarity">
    <text evidence="2">Belongs to the peptidase S12 family.</text>
</comment>
<dbReference type="InterPro" id="IPR003819">
    <property type="entry name" value="TauD/TfdA-like"/>
</dbReference>
<feature type="domain" description="TauD/TfdA-like" evidence="4">
    <location>
        <begin position="127"/>
        <end position="277"/>
    </location>
</feature>
<dbReference type="PANTHER" id="PTHR46825">
    <property type="entry name" value="D-ALANYL-D-ALANINE-CARBOXYPEPTIDASE/ENDOPEPTIDASE AMPH"/>
    <property type="match status" value="1"/>
</dbReference>
<keyword evidence="6" id="KW-1185">Reference proteome</keyword>
<evidence type="ECO:0000259" key="3">
    <source>
        <dbReference type="Pfam" id="PF00144"/>
    </source>
</evidence>
<dbReference type="InterPro" id="IPR001466">
    <property type="entry name" value="Beta-lactam-related"/>
</dbReference>
<comment type="caution">
    <text evidence="5">The sequence shown here is derived from an EMBL/GenBank/DDBJ whole genome shotgun (WGS) entry which is preliminary data.</text>
</comment>
<dbReference type="Pfam" id="PF00144">
    <property type="entry name" value="Beta-lactamase"/>
    <property type="match status" value="1"/>
</dbReference>
<evidence type="ECO:0000259" key="4">
    <source>
        <dbReference type="Pfam" id="PF02668"/>
    </source>
</evidence>
<dbReference type="SUPFAM" id="SSF56601">
    <property type="entry name" value="beta-lactamase/transpeptidase-like"/>
    <property type="match status" value="1"/>
</dbReference>
<feature type="domain" description="Beta-lactamase-related" evidence="3">
    <location>
        <begin position="503"/>
        <end position="737"/>
    </location>
</feature>
<accession>A0AA40BE13</accession>
<reference evidence="5" key="1">
    <citation type="submission" date="2023-06" db="EMBL/GenBank/DDBJ databases">
        <title>Genome-scale phylogeny and comparative genomics of the fungal order Sordariales.</title>
        <authorList>
            <consortium name="Lawrence Berkeley National Laboratory"/>
            <person name="Hensen N."/>
            <person name="Bonometti L."/>
            <person name="Westerberg I."/>
            <person name="Brannstrom I.O."/>
            <person name="Guillou S."/>
            <person name="Cros-Aarteil S."/>
            <person name="Calhoun S."/>
            <person name="Haridas S."/>
            <person name="Kuo A."/>
            <person name="Mondo S."/>
            <person name="Pangilinan J."/>
            <person name="Riley R."/>
            <person name="Labutti K."/>
            <person name="Andreopoulos B."/>
            <person name="Lipzen A."/>
            <person name="Chen C."/>
            <person name="Yanf M."/>
            <person name="Daum C."/>
            <person name="Ng V."/>
            <person name="Clum A."/>
            <person name="Steindorff A."/>
            <person name="Ohm R."/>
            <person name="Martin F."/>
            <person name="Silar P."/>
            <person name="Natvig D."/>
            <person name="Lalanne C."/>
            <person name="Gautier V."/>
            <person name="Ament-Velasquez S.L."/>
            <person name="Kruys A."/>
            <person name="Hutchinson M.I."/>
            <person name="Powell A.J."/>
            <person name="Barry K."/>
            <person name="Miller A.N."/>
            <person name="Grigoriev I.V."/>
            <person name="Debuchy R."/>
            <person name="Gladieux P."/>
            <person name="Thoren M.H."/>
            <person name="Johannesson H."/>
        </authorList>
    </citation>
    <scope>NUCLEOTIDE SEQUENCE</scope>
    <source>
        <strain evidence="5">CBS 540.89</strain>
    </source>
</reference>
<sequence length="779" mass="86926">MASPSHKTLPTSLEIPYYSPVIRQKFKPEVHLGLPTPLQETSYADVDYHFNELKFAARTSAQVQERLQSGKSTPNVLPEGWPQAIQGPLVWSGSDFSDESLFVYHLTEEDKQEIRAALQHFKALGKIGKDVERGSFPLSNLGGVLAQIRDDIYQGRGFAILRGIEVDEFNDADLVTVYLGLTSYVAEVRGKQNYKGSMLIHLVNVSKAIAVENAAHEMPFHTDLVCDVVSTLTKYCSGSGGYPILASAWTIYNELAASRPDLIHVLSQPNWPFDTLAGPPAGEGRRTPGTPGLTEAQAEALDALHAIGLRHELKTSMQRGDIRFVNNMGLLHRRNAYEDRDTSDPNAATALAPRRHLMRLWLHNPKACRALPPALRLAWGRIYYDSDRAERWDLLVEDGNKELFAMPLWDDDLYNPEAPDAAQSIEKIFSLAYQQPQETDVLHHNSIFITLVFLLSQFSRYFMRRRFLPLDSTTSSTPIRPKEMASAQLQALDPTIREICSITGVAGVSVGVLRHGEVIYRESFGFRDVEGDLKGDADTIYYLGSMTKGFTAEAIGILVEEGKVEWTTPVKYVVPEFRPNDDIIYEHSNMIDLLSHRTGLERADSFWAQSNNNILLSREKGIQTVNQLQAVTPFRGEYRYNNWGYEIAGRAIENLTGKKYSDFLSEKIFEPLGMSRTFNNDSECHGAANVAKGYMAFDNAAPCPVPRPHMAEGTLMNPAGGFQSTINDLLKYYATLMKSGNNQYESGATSTPGSPLKQLPGRLCEPVRIWSNVDPRIAS</sequence>
<dbReference type="EMBL" id="JAUKTV010000008">
    <property type="protein sequence ID" value="KAK0732538.1"/>
    <property type="molecule type" value="Genomic_DNA"/>
</dbReference>
<evidence type="ECO:0000313" key="5">
    <source>
        <dbReference type="EMBL" id="KAK0732538.1"/>
    </source>
</evidence>
<dbReference type="PANTHER" id="PTHR46825:SF14">
    <property type="entry name" value="BETA-LACTAMASE-RELATED DOMAIN-CONTAINING PROTEIN"/>
    <property type="match status" value="1"/>
</dbReference>
<gene>
    <name evidence="5" type="ORF">B0T21DRAFT_452115</name>
</gene>
<evidence type="ECO:0000313" key="6">
    <source>
        <dbReference type="Proteomes" id="UP001172159"/>
    </source>
</evidence>
<dbReference type="InterPro" id="IPR050491">
    <property type="entry name" value="AmpC-like"/>
</dbReference>
<dbReference type="GO" id="GO:0016491">
    <property type="term" value="F:oxidoreductase activity"/>
    <property type="evidence" value="ECO:0007669"/>
    <property type="project" value="UniProtKB-KW"/>
</dbReference>
<dbReference type="Gene3D" id="3.40.710.10">
    <property type="entry name" value="DD-peptidase/beta-lactamase superfamily"/>
    <property type="match status" value="1"/>
</dbReference>
<proteinExistence type="inferred from homology"/>
<name>A0AA40BE13_9PEZI</name>
<evidence type="ECO:0000256" key="2">
    <source>
        <dbReference type="ARBA" id="ARBA00038215"/>
    </source>
</evidence>
<protein>
    <submittedName>
        <fullName evidence="5">Beta-lactamase/transpeptidase-like protein</fullName>
    </submittedName>
</protein>
<organism evidence="5 6">
    <name type="scientific">Apiosordaria backusii</name>
    <dbReference type="NCBI Taxonomy" id="314023"/>
    <lineage>
        <taxon>Eukaryota</taxon>
        <taxon>Fungi</taxon>
        <taxon>Dikarya</taxon>
        <taxon>Ascomycota</taxon>
        <taxon>Pezizomycotina</taxon>
        <taxon>Sordariomycetes</taxon>
        <taxon>Sordariomycetidae</taxon>
        <taxon>Sordariales</taxon>
        <taxon>Lasiosphaeriaceae</taxon>
        <taxon>Apiosordaria</taxon>
    </lineage>
</organism>
<dbReference type="Proteomes" id="UP001172159">
    <property type="component" value="Unassembled WGS sequence"/>
</dbReference>
<dbReference type="SUPFAM" id="SSF51197">
    <property type="entry name" value="Clavaminate synthase-like"/>
    <property type="match status" value="1"/>
</dbReference>
<dbReference type="InterPro" id="IPR042098">
    <property type="entry name" value="TauD-like_sf"/>
</dbReference>
<dbReference type="Pfam" id="PF02668">
    <property type="entry name" value="TauD"/>
    <property type="match status" value="2"/>
</dbReference>
<dbReference type="Gene3D" id="3.60.130.10">
    <property type="entry name" value="Clavaminate synthase-like"/>
    <property type="match status" value="1"/>
</dbReference>
<keyword evidence="1" id="KW-0560">Oxidoreductase</keyword>
<dbReference type="InterPro" id="IPR012338">
    <property type="entry name" value="Beta-lactam/transpept-like"/>
</dbReference>